<evidence type="ECO:0000256" key="15">
    <source>
        <dbReference type="ARBA" id="ARBA00023002"/>
    </source>
</evidence>
<comment type="subcellular location">
    <subcellularLocation>
        <location evidence="2">Cell membrane</location>
        <topology evidence="2">Multi-pass membrane protein</topology>
    </subcellularLocation>
    <subcellularLocation>
        <location evidence="21">Mitochondrion inner membrane</location>
        <topology evidence="21">Multi-pass membrane protein</topology>
    </subcellularLocation>
</comment>
<dbReference type="InterPro" id="IPR013833">
    <property type="entry name" value="Cyt_c_oxidase_su3_a-hlx"/>
</dbReference>
<dbReference type="Gene3D" id="1.20.210.10">
    <property type="entry name" value="Cytochrome c oxidase-like, subunit I domain"/>
    <property type="match status" value="1"/>
</dbReference>
<dbReference type="InterPro" id="IPR023615">
    <property type="entry name" value="Cyt_c_Oxase_su1_BS"/>
</dbReference>
<dbReference type="SUPFAM" id="SSF81442">
    <property type="entry name" value="Cytochrome c oxidase subunit I-like"/>
    <property type="match status" value="1"/>
</dbReference>
<dbReference type="FunFam" id="1.20.120.80:FF:000001">
    <property type="entry name" value="Cytochrome (Ubi)quinol oxidase subunit III"/>
    <property type="match status" value="1"/>
</dbReference>
<dbReference type="Pfam" id="PF00115">
    <property type="entry name" value="COX1"/>
    <property type="match status" value="1"/>
</dbReference>
<keyword evidence="7 21" id="KW-0813">Transport</keyword>
<organism evidence="26">
    <name type="scientific">Timema californicum</name>
    <name type="common">California timema</name>
    <name type="synonym">Walking stick</name>
    <dbReference type="NCBI Taxonomy" id="61474"/>
    <lineage>
        <taxon>Eukaryota</taxon>
        <taxon>Metazoa</taxon>
        <taxon>Ecdysozoa</taxon>
        <taxon>Arthropoda</taxon>
        <taxon>Hexapoda</taxon>
        <taxon>Insecta</taxon>
        <taxon>Pterygota</taxon>
        <taxon>Neoptera</taxon>
        <taxon>Polyneoptera</taxon>
        <taxon>Phasmatodea</taxon>
        <taxon>Timematodea</taxon>
        <taxon>Timematoidea</taxon>
        <taxon>Timematidae</taxon>
        <taxon>Timema</taxon>
    </lineage>
</organism>
<feature type="transmembrane region" description="Helical" evidence="23">
    <location>
        <begin position="329"/>
        <end position="351"/>
    </location>
</feature>
<feature type="domain" description="Cytochrome oxidase subunit I profile" evidence="25">
    <location>
        <begin position="22"/>
        <end position="542"/>
    </location>
</feature>
<name>A0A7R9IV50_TIMCA</name>
<evidence type="ECO:0000256" key="5">
    <source>
        <dbReference type="ARBA" id="ARBA00011164"/>
    </source>
</evidence>
<dbReference type="AlphaFoldDB" id="A0A7R9IV50"/>
<feature type="transmembrane region" description="Helical" evidence="23">
    <location>
        <begin position="801"/>
        <end position="821"/>
    </location>
</feature>
<dbReference type="InterPro" id="IPR000883">
    <property type="entry name" value="Cyt_C_Oxase_1"/>
</dbReference>
<keyword evidence="17 21" id="KW-0186">Copper</keyword>
<feature type="transmembrane region" description="Helical" evidence="23">
    <location>
        <begin position="293"/>
        <end position="317"/>
    </location>
</feature>
<evidence type="ECO:0000256" key="6">
    <source>
        <dbReference type="ARBA" id="ARBA00011700"/>
    </source>
</evidence>
<feature type="transmembrane region" description="Helical" evidence="23">
    <location>
        <begin position="85"/>
        <end position="108"/>
    </location>
</feature>
<keyword evidence="11 21" id="KW-0479">Metal-binding</keyword>
<evidence type="ECO:0000256" key="4">
    <source>
        <dbReference type="ARBA" id="ARBA00009578"/>
    </source>
</evidence>
<dbReference type="PANTHER" id="PTHR10422:SF35">
    <property type="entry name" value="CYTOCHROME BO(3) UBIQUINOL OXIDASE SUBUNIT 1"/>
    <property type="match status" value="1"/>
</dbReference>
<dbReference type="GO" id="GO:0004129">
    <property type="term" value="F:cytochrome-c oxidase activity"/>
    <property type="evidence" value="ECO:0007669"/>
    <property type="project" value="UniProtKB-EC"/>
</dbReference>
<reference evidence="26" key="1">
    <citation type="submission" date="2020-11" db="EMBL/GenBank/DDBJ databases">
        <authorList>
            <person name="Tran Van P."/>
        </authorList>
    </citation>
    <scope>NUCLEOTIDE SEQUENCE</scope>
</reference>
<protein>
    <recommendedName>
        <fullName evidence="21 22">Multifunctional fusion protein</fullName>
    </recommendedName>
    <domain>
        <recommendedName>
            <fullName evidence="21">Cytochrome c oxidase subunit 1</fullName>
            <ecNumber evidence="21">7.1.1.9</ecNumber>
        </recommendedName>
    </domain>
    <domain>
        <recommendedName>
            <fullName evidence="22">Cytochrome c oxidase subunit 3</fullName>
        </recommendedName>
    </domain>
</protein>
<dbReference type="CDD" id="cd02863">
    <property type="entry name" value="Ubiquinol_oxidase_III"/>
    <property type="match status" value="1"/>
</dbReference>
<dbReference type="GO" id="GO:0015990">
    <property type="term" value="P:electron transport coupled proton transport"/>
    <property type="evidence" value="ECO:0007669"/>
    <property type="project" value="TreeGrafter"/>
</dbReference>
<proteinExistence type="inferred from homology"/>
<evidence type="ECO:0000256" key="7">
    <source>
        <dbReference type="ARBA" id="ARBA00022448"/>
    </source>
</evidence>
<feature type="transmembrane region" description="Helical" evidence="23">
    <location>
        <begin position="6"/>
        <end position="28"/>
    </location>
</feature>
<dbReference type="InterPro" id="IPR035973">
    <property type="entry name" value="Cyt_c_oxidase_su3-like_sf"/>
</dbReference>
<dbReference type="GO" id="GO:0019646">
    <property type="term" value="P:aerobic electron transport chain"/>
    <property type="evidence" value="ECO:0007669"/>
    <property type="project" value="InterPro"/>
</dbReference>
<comment type="cofactor">
    <cofactor evidence="1">
        <name>heme</name>
        <dbReference type="ChEBI" id="CHEBI:30413"/>
    </cofactor>
</comment>
<dbReference type="PANTHER" id="PTHR10422">
    <property type="entry name" value="CYTOCHROME C OXIDASE SUBUNIT 1"/>
    <property type="match status" value="1"/>
</dbReference>
<evidence type="ECO:0000256" key="21">
    <source>
        <dbReference type="RuleBase" id="RU000369"/>
    </source>
</evidence>
<keyword evidence="15" id="KW-0560">Oxidoreductase</keyword>
<feature type="transmembrane region" description="Helical" evidence="23">
    <location>
        <begin position="40"/>
        <end position="57"/>
    </location>
</feature>
<dbReference type="EC" id="7.1.1.9" evidence="21"/>
<dbReference type="NCBIfam" id="NF007944">
    <property type="entry name" value="PRK10663.1"/>
    <property type="match status" value="1"/>
</dbReference>
<comment type="subunit">
    <text evidence="5">Component of the cytochrome c oxidase (complex IV, CIV), a multisubunit enzyme composed of a catalytic core of 3 subunits and several supernumerary subunits. The complex exists as a monomer or a dimer and forms supercomplexes (SCs) in the inner mitochondrial membrane with ubiquinol-cytochrome c oxidoreductase (cytochrome b-c1 complex, complex III, CIII).</text>
</comment>
<feature type="transmembrane region" description="Helical" evidence="23">
    <location>
        <begin position="474"/>
        <end position="501"/>
    </location>
</feature>
<evidence type="ECO:0000256" key="22">
    <source>
        <dbReference type="RuleBase" id="RU003375"/>
    </source>
</evidence>
<dbReference type="GO" id="GO:0005886">
    <property type="term" value="C:plasma membrane"/>
    <property type="evidence" value="ECO:0007669"/>
    <property type="project" value="UniProtKB-SubCell"/>
</dbReference>
<keyword evidence="18 21" id="KW-0472">Membrane</keyword>
<feature type="transmembrane region" description="Helical" evidence="23">
    <location>
        <begin position="173"/>
        <end position="198"/>
    </location>
</feature>
<feature type="transmembrane region" description="Helical" evidence="23">
    <location>
        <begin position="440"/>
        <end position="462"/>
    </location>
</feature>
<evidence type="ECO:0000256" key="3">
    <source>
        <dbReference type="ARBA" id="ARBA00004673"/>
    </source>
</evidence>
<keyword evidence="12" id="KW-1278">Translocase</keyword>
<comment type="function">
    <text evidence="19">Cytochrome bo(3) ubiquinol terminal oxidase is the component of the aerobic respiratory chain of E.coli that predominates when cells are grown at high aeration. Has proton pump activity across the membrane in addition to electron transfer, pumping 2 protons/electron.</text>
</comment>
<dbReference type="InterPro" id="IPR023616">
    <property type="entry name" value="Cyt_c_oxase-like_su1_dom"/>
</dbReference>
<dbReference type="EMBL" id="OE179079">
    <property type="protein sequence ID" value="CAD7567307.1"/>
    <property type="molecule type" value="Genomic_DNA"/>
</dbReference>
<feature type="transmembrane region" description="Helical" evidence="23">
    <location>
        <begin position="758"/>
        <end position="781"/>
    </location>
</feature>
<evidence type="ECO:0000256" key="10">
    <source>
        <dbReference type="ARBA" id="ARBA00022692"/>
    </source>
</evidence>
<dbReference type="FunFam" id="1.20.210.10:FF:000002">
    <property type="entry name" value="Cytochrome o ubiquinol oxidase, subunit I"/>
    <property type="match status" value="1"/>
</dbReference>
<feature type="transmembrane region" description="Helical" evidence="23">
    <location>
        <begin position="398"/>
        <end position="419"/>
    </location>
</feature>
<evidence type="ECO:0000256" key="20">
    <source>
        <dbReference type="ARBA" id="ARBA00049512"/>
    </source>
</evidence>
<evidence type="ECO:0000256" key="18">
    <source>
        <dbReference type="ARBA" id="ARBA00023136"/>
    </source>
</evidence>
<evidence type="ECO:0000256" key="13">
    <source>
        <dbReference type="ARBA" id="ARBA00022982"/>
    </source>
</evidence>
<dbReference type="GO" id="GO:0016682">
    <property type="term" value="F:oxidoreductase activity, acting on diphenols and related substances as donors, oxygen as acceptor"/>
    <property type="evidence" value="ECO:0007669"/>
    <property type="project" value="InterPro"/>
</dbReference>
<dbReference type="PROSITE" id="PS00077">
    <property type="entry name" value="COX1_CUB"/>
    <property type="match status" value="1"/>
</dbReference>
<dbReference type="PROSITE" id="PS50855">
    <property type="entry name" value="COX1"/>
    <property type="match status" value="1"/>
</dbReference>
<feature type="domain" description="Heme-copper oxidase subunit III family profile" evidence="24">
    <location>
        <begin position="646"/>
        <end position="822"/>
    </location>
</feature>
<keyword evidence="16 21" id="KW-0408">Iron</keyword>
<evidence type="ECO:0000256" key="8">
    <source>
        <dbReference type="ARBA" id="ARBA00022475"/>
    </source>
</evidence>
<feature type="transmembrane region" description="Helical" evidence="23">
    <location>
        <begin position="574"/>
        <end position="594"/>
    </location>
</feature>
<evidence type="ECO:0000256" key="2">
    <source>
        <dbReference type="ARBA" id="ARBA00004651"/>
    </source>
</evidence>
<evidence type="ECO:0000259" key="25">
    <source>
        <dbReference type="PROSITE" id="PS50855"/>
    </source>
</evidence>
<dbReference type="InterPro" id="IPR036927">
    <property type="entry name" value="Cyt_c_oxase-like_su1_sf"/>
</dbReference>
<dbReference type="PRINTS" id="PR01165">
    <property type="entry name" value="CYCOXIDASEI"/>
</dbReference>
<keyword evidence="21" id="KW-0496">Mitochondrion</keyword>
<dbReference type="InterPro" id="IPR014206">
    <property type="entry name" value="Cyt_c_ubiqinol_oxidase_su3"/>
</dbReference>
<dbReference type="InterPro" id="IPR014207">
    <property type="entry name" value="Cyt_c_ubiqinol_oxidase_su1"/>
</dbReference>
<evidence type="ECO:0000256" key="1">
    <source>
        <dbReference type="ARBA" id="ARBA00001971"/>
    </source>
</evidence>
<dbReference type="CDD" id="cd01662">
    <property type="entry name" value="Ubiquinol_Oxidase_I"/>
    <property type="match status" value="1"/>
</dbReference>
<keyword evidence="21" id="KW-0679">Respiratory chain</keyword>
<feature type="transmembrane region" description="Helical" evidence="23">
    <location>
        <begin position="129"/>
        <end position="153"/>
    </location>
</feature>
<keyword evidence="9 21" id="KW-0349">Heme</keyword>
<dbReference type="Gene3D" id="1.20.120.80">
    <property type="entry name" value="Cytochrome c oxidase, subunit III, four-helix bundle"/>
    <property type="match status" value="1"/>
</dbReference>
<comment type="function">
    <text evidence="21">Component of the cytochrome c oxidase, the last enzyme in the mitochondrial electron transport chain which drives oxidative phosphorylation. The respiratory chain contains 3 multisubunit complexes succinate dehydrogenase (complex II, CII), ubiquinol-cytochrome c oxidoreductase (cytochrome b-c1 complex, complex III, CIII) and cytochrome c oxidase (complex IV, CIV), that cooperate to transfer electrons derived from NADH and succinate to molecular oxygen, creating an electrochemical gradient over the inner membrane that drives transmembrane transport and the ATP synthase. Cytochrome c oxidase is the component of the respiratory chain that catalyzes the reduction of oxygen to water. Electrons originating from reduced cytochrome c in the intermembrane space (IMS) are transferred via the dinuclear copper A center (CU(A)) of subunit 2 and heme A of subunit 1 to the active site in subunit 1, a binuclear center (BNC) formed by heme A3 and copper B (CU(B)). The BNC reduces molecular oxygen to 2 water molecules using 4 electrons from cytochrome c in the IMS and 4 protons from the mitochondrial matrix.</text>
</comment>
<dbReference type="SUPFAM" id="SSF81452">
    <property type="entry name" value="Cytochrome c oxidase subunit III-like"/>
    <property type="match status" value="1"/>
</dbReference>
<feature type="transmembrane region" description="Helical" evidence="23">
    <location>
        <begin position="258"/>
        <end position="281"/>
    </location>
</feature>
<dbReference type="NCBIfam" id="TIGR02843">
    <property type="entry name" value="CyoB"/>
    <property type="match status" value="1"/>
</dbReference>
<accession>A0A7R9IV50</accession>
<comment type="pathway">
    <text evidence="3 21">Energy metabolism; oxidative phosphorylation.</text>
</comment>
<keyword evidence="14 23" id="KW-1133">Transmembrane helix</keyword>
<gene>
    <name evidence="26" type="ORF">TCMB3V08_LOCUS109</name>
</gene>
<dbReference type="PROSITE" id="PS50253">
    <property type="entry name" value="COX3"/>
    <property type="match status" value="1"/>
</dbReference>
<feature type="transmembrane region" description="Helical" evidence="23">
    <location>
        <begin position="717"/>
        <end position="737"/>
    </location>
</feature>
<dbReference type="InterPro" id="IPR000298">
    <property type="entry name" value="Cyt_c_oxidase-like_su3"/>
</dbReference>
<evidence type="ECO:0000256" key="14">
    <source>
        <dbReference type="ARBA" id="ARBA00022989"/>
    </source>
</evidence>
<keyword evidence="10 21" id="KW-0812">Transmembrane</keyword>
<keyword evidence="13 21" id="KW-0249">Electron transport</keyword>
<dbReference type="GO" id="GO:0046872">
    <property type="term" value="F:metal ion binding"/>
    <property type="evidence" value="ECO:0007669"/>
    <property type="project" value="UniProtKB-KW"/>
</dbReference>
<dbReference type="Pfam" id="PF00510">
    <property type="entry name" value="COX3"/>
    <property type="match status" value="1"/>
</dbReference>
<evidence type="ECO:0000256" key="12">
    <source>
        <dbReference type="ARBA" id="ARBA00022967"/>
    </source>
</evidence>
<evidence type="ECO:0000256" key="9">
    <source>
        <dbReference type="ARBA" id="ARBA00022617"/>
    </source>
</evidence>
<evidence type="ECO:0000313" key="26">
    <source>
        <dbReference type="EMBL" id="CAD7567307.1"/>
    </source>
</evidence>
<feature type="transmembrane region" description="Helical" evidence="23">
    <location>
        <begin position="648"/>
        <end position="670"/>
    </location>
</feature>
<dbReference type="InterPro" id="IPR033946">
    <property type="entry name" value="Ubiquinol_oxase_su3_dom"/>
</dbReference>
<dbReference type="UniPathway" id="UPA00705"/>
<dbReference type="NCBIfam" id="TIGR02842">
    <property type="entry name" value="CyoC"/>
    <property type="match status" value="1"/>
</dbReference>
<keyword evidence="21" id="KW-0999">Mitochondrion inner membrane</keyword>
<keyword evidence="8" id="KW-1003">Cell membrane</keyword>
<evidence type="ECO:0000256" key="11">
    <source>
        <dbReference type="ARBA" id="ARBA00022723"/>
    </source>
</evidence>
<comment type="subunit">
    <text evidence="6">Heterooctamer of two A chains, two B chains, two C chains and two D chains.</text>
</comment>
<comment type="similarity">
    <text evidence="22">Belongs to the cytochrome c oxidase subunit 3 family.</text>
</comment>
<evidence type="ECO:0000256" key="19">
    <source>
        <dbReference type="ARBA" id="ARBA00025694"/>
    </source>
</evidence>
<sequence>MVTVAAILIGGAALVAALTYFGKWKYLWSEWLTSVDHKRLGIMYIIMAFVMLIRGFADAIMMRTQQVMASAGEAGILPPHHYDQIFTAHGVIMIFFVAMPFVVGLMNIAVPLQIGARDVAFPFLNNLSFWFTAVGVILVNLSLGVGEFAQTGWLAYPPLSGAEYSPGVGVDYWIWSLQLSGIGTTLTGINFFVTILKMRAPGMSLFKMPVFTWTALCTNVLIIAAFPVLTVTLALLTLDRYLGFHFFTNEMGGNMMMYVNLIWVWGHPEVYILVLPVFGVFAEITATFSKKRLFGYTSLVWATIAITVLSFIVWLHHFFTMGAGANVNAFFGIMTMIIAIPTGVKIFNWLFTMYQGRIQMHSAMLWTVGFLVTFSVGGMTGVLLAVPGADFILHNSLFLIAHFHNVIIGGVVFGCMAGVTYWFPKAFGFTLNETWGKRAFWFWIIGFFVAFMPLYALGFMGMTRRLSQDIDPQFHTLLVVAAGGAGLIALGILCQLTMFYVSVRDRDQNRDVTGDPWGGRTLEWATSSPPPFYNFAVIPHVHERDAFWEMKEKGEAYKQPESYEEIHMPKNSGAAIIICAFATVMGFALIWHIWWLAGVSFLGMIVSWIVKSFDEDVDYYVPVAEVQKIENQHFDEISKAGANKVFGFWIYLMSDCIIFATLFATYAVMVNNTAGGPAGKDIFELPFVLVETALLLLSSITYGMAVISMNKEQKGAVIGWLALTFLFGLGFIGMEIYEFHHLIAEGFGPDRSGFLSGFFTLVGTHGLHVTSGLIWMLVLMFQISKRGLNATNRTRIMCLSLFWHFLDVVWICVFTVVYLMGAM</sequence>
<dbReference type="NCBIfam" id="NF011592">
    <property type="entry name" value="PRK15017.1"/>
    <property type="match status" value="1"/>
</dbReference>
<feature type="transmembrane region" description="Helical" evidence="23">
    <location>
        <begin position="363"/>
        <end position="386"/>
    </location>
</feature>
<evidence type="ECO:0000256" key="16">
    <source>
        <dbReference type="ARBA" id="ARBA00023004"/>
    </source>
</evidence>
<comment type="similarity">
    <text evidence="4 21">Belongs to the heme-copper respiratory oxidase family.</text>
</comment>
<dbReference type="GO" id="GO:0005743">
    <property type="term" value="C:mitochondrial inner membrane"/>
    <property type="evidence" value="ECO:0007669"/>
    <property type="project" value="UniProtKB-SubCell"/>
</dbReference>
<dbReference type="GO" id="GO:0020037">
    <property type="term" value="F:heme binding"/>
    <property type="evidence" value="ECO:0007669"/>
    <property type="project" value="InterPro"/>
</dbReference>
<evidence type="ECO:0000256" key="17">
    <source>
        <dbReference type="ARBA" id="ARBA00023008"/>
    </source>
</evidence>
<evidence type="ECO:0000256" key="23">
    <source>
        <dbReference type="SAM" id="Phobius"/>
    </source>
</evidence>
<evidence type="ECO:0000259" key="24">
    <source>
        <dbReference type="PROSITE" id="PS50253"/>
    </source>
</evidence>
<feature type="transmembrane region" description="Helical" evidence="23">
    <location>
        <begin position="682"/>
        <end position="705"/>
    </location>
</feature>
<feature type="transmembrane region" description="Helical" evidence="23">
    <location>
        <begin position="210"/>
        <end position="238"/>
    </location>
</feature>
<comment type="catalytic activity">
    <reaction evidence="20">
        <text>4 Fe(II)-[cytochrome c] + O2 + 8 H(+)(in) = 4 Fe(III)-[cytochrome c] + 2 H2O + 4 H(+)(out)</text>
        <dbReference type="Rhea" id="RHEA:11436"/>
        <dbReference type="Rhea" id="RHEA-COMP:10350"/>
        <dbReference type="Rhea" id="RHEA-COMP:14399"/>
        <dbReference type="ChEBI" id="CHEBI:15377"/>
        <dbReference type="ChEBI" id="CHEBI:15378"/>
        <dbReference type="ChEBI" id="CHEBI:15379"/>
        <dbReference type="ChEBI" id="CHEBI:29033"/>
        <dbReference type="ChEBI" id="CHEBI:29034"/>
        <dbReference type="EC" id="7.1.1.9"/>
    </reaction>
    <physiologicalReaction direction="left-to-right" evidence="20">
        <dbReference type="Rhea" id="RHEA:11437"/>
    </physiologicalReaction>
</comment>